<gene>
    <name evidence="4" type="ORF">SAMN02745729_10393</name>
</gene>
<dbReference type="GO" id="GO:0003677">
    <property type="term" value="F:DNA binding"/>
    <property type="evidence" value="ECO:0007669"/>
    <property type="project" value="UniProtKB-KW"/>
</dbReference>
<proteinExistence type="predicted"/>
<dbReference type="STRING" id="1122198.SAMN02745729_10393"/>
<dbReference type="RefSeq" id="WP_091824074.1">
    <property type="nucleotide sequence ID" value="NZ_FNRJ01000003.1"/>
</dbReference>
<dbReference type="EMBL" id="FNRJ01000003">
    <property type="protein sequence ID" value="SEA40549.1"/>
    <property type="molecule type" value="Genomic_DNA"/>
</dbReference>
<keyword evidence="4" id="KW-0238">DNA-binding</keyword>
<dbReference type="AlphaFoldDB" id="A0A1H4AXC7"/>
<protein>
    <submittedName>
        <fullName evidence="4">Replication region DNA-binding N-term</fullName>
    </submittedName>
</protein>
<evidence type="ECO:0000313" key="5">
    <source>
        <dbReference type="Proteomes" id="UP000242469"/>
    </source>
</evidence>
<name>A0A1H4AXC7_9GAMM</name>
<evidence type="ECO:0000313" key="4">
    <source>
        <dbReference type="EMBL" id="SEA40549.1"/>
    </source>
</evidence>
<sequence>MSKKNDTHARVIEVADQLLEEGIRPTQQNVRERLGSGSLTTINRALNDWWHTLAQRISRRNEHPELPEPVLTLANQAWDRALAYAEHQFAEQKQALEQRQQELLQSAQQKNSGGERALSDAHSQNARLLDRCEQLAQEKRELERRVFELEEQQLKLTVERDTAQREVRQLQHMGAENGGHAEAMVELRVRSRMQEEELQRLRQLGDRLSQENARLRNRLDE</sequence>
<keyword evidence="1" id="KW-0175">Coiled coil</keyword>
<dbReference type="InterPro" id="IPR021104">
    <property type="entry name" value="KfrA_DNA-bd_N"/>
</dbReference>
<dbReference type="Proteomes" id="UP000242469">
    <property type="component" value="Unassembled WGS sequence"/>
</dbReference>
<feature type="region of interest" description="Disordered" evidence="2">
    <location>
        <begin position="100"/>
        <end position="124"/>
    </location>
</feature>
<keyword evidence="5" id="KW-1185">Reference proteome</keyword>
<feature type="coiled-coil region" evidence="1">
    <location>
        <begin position="184"/>
        <end position="218"/>
    </location>
</feature>
<feature type="domain" description="KfrA N-terminal DNA-binding" evidence="3">
    <location>
        <begin position="8"/>
        <end position="111"/>
    </location>
</feature>
<organism evidence="4 5">
    <name type="scientific">Marinobacterium iners DSM 11526</name>
    <dbReference type="NCBI Taxonomy" id="1122198"/>
    <lineage>
        <taxon>Bacteria</taxon>
        <taxon>Pseudomonadati</taxon>
        <taxon>Pseudomonadota</taxon>
        <taxon>Gammaproteobacteria</taxon>
        <taxon>Oceanospirillales</taxon>
        <taxon>Oceanospirillaceae</taxon>
        <taxon>Marinobacterium</taxon>
    </lineage>
</organism>
<evidence type="ECO:0000256" key="2">
    <source>
        <dbReference type="SAM" id="MobiDB-lite"/>
    </source>
</evidence>
<dbReference type="Pfam" id="PF11740">
    <property type="entry name" value="KfrA_N"/>
    <property type="match status" value="1"/>
</dbReference>
<evidence type="ECO:0000259" key="3">
    <source>
        <dbReference type="Pfam" id="PF11740"/>
    </source>
</evidence>
<evidence type="ECO:0000256" key="1">
    <source>
        <dbReference type="SAM" id="Coils"/>
    </source>
</evidence>
<dbReference type="OrthoDB" id="583532at2"/>
<reference evidence="5" key="1">
    <citation type="submission" date="2016-10" db="EMBL/GenBank/DDBJ databases">
        <authorList>
            <person name="Varghese N."/>
            <person name="Submissions S."/>
        </authorList>
    </citation>
    <scope>NUCLEOTIDE SEQUENCE [LARGE SCALE GENOMIC DNA]</scope>
    <source>
        <strain evidence="5">DSM 11526</strain>
    </source>
</reference>
<accession>A0A1H4AXC7</accession>